<dbReference type="RefSeq" id="WP_010594572.1">
    <property type="nucleotide sequence ID" value="NZ_CP023714.1"/>
</dbReference>
<dbReference type="AlphaFoldDB" id="A0A098BSA6"/>
<accession>A0A098BSA6</accession>
<name>A0A098BSA6_9NOCA</name>
<dbReference type="Proteomes" id="UP000042997">
    <property type="component" value="Unassembled WGS sequence"/>
</dbReference>
<dbReference type="KEGG" id="rrz:CS378_19255"/>
<organism evidence="1 2">
    <name type="scientific">Rhodococcus ruber</name>
    <dbReference type="NCBI Taxonomy" id="1830"/>
    <lineage>
        <taxon>Bacteria</taxon>
        <taxon>Bacillati</taxon>
        <taxon>Actinomycetota</taxon>
        <taxon>Actinomycetes</taxon>
        <taxon>Mycobacteriales</taxon>
        <taxon>Nocardiaceae</taxon>
        <taxon>Rhodococcus</taxon>
    </lineage>
</organism>
<evidence type="ECO:0000313" key="1">
    <source>
        <dbReference type="EMBL" id="CDZ90586.1"/>
    </source>
</evidence>
<protein>
    <submittedName>
        <fullName evidence="1">Putative integral membrane protein</fullName>
    </submittedName>
</protein>
<dbReference type="GeneID" id="66834077"/>
<dbReference type="OrthoDB" id="4548241at2"/>
<sequence>MDNLNRFETEATHAVARAEWFLALVVVVVLAVAHLDEIDWVAFVALFLIIDIIGYIPGAIAYRRSADHAVAKGYYVAYNVMHSFLTAAAIAAAWSLIFGPEWALLALPIHLCGDRALFGNTMKPFGISFEPVKHPEFDAFDRAYHRVGVRSDDSTNHRGFRRALPRA</sequence>
<proteinExistence type="predicted"/>
<evidence type="ECO:0000313" key="2">
    <source>
        <dbReference type="Proteomes" id="UP000042997"/>
    </source>
</evidence>
<dbReference type="eggNOG" id="COG2898">
    <property type="taxonomic scope" value="Bacteria"/>
</dbReference>
<gene>
    <name evidence="1" type="ORF">RHRU231_740029</name>
</gene>
<dbReference type="EMBL" id="CCSD01000088">
    <property type="protein sequence ID" value="CDZ90586.1"/>
    <property type="molecule type" value="Genomic_DNA"/>
</dbReference>
<reference evidence="1 2" key="1">
    <citation type="journal article" date="2014" name="Genome Announc.">
        <title>Draft Genome Sequence of Propane- and Butane-Oxidizing Actinobacterium Rhodococcus ruber IEGM 231.</title>
        <authorList>
            <person name="Ivshina I.B."/>
            <person name="Kuyukina M.S."/>
            <person name="Krivoruchko A.V."/>
            <person name="Barbe V."/>
            <person name="Fischer C."/>
        </authorList>
    </citation>
    <scope>NUCLEOTIDE SEQUENCE [LARGE SCALE GENOMIC DNA]</scope>
</reference>